<evidence type="ECO:0000313" key="3">
    <source>
        <dbReference type="Proteomes" id="UP000829685"/>
    </source>
</evidence>
<keyword evidence="3" id="KW-1185">Reference proteome</keyword>
<feature type="chain" id="PRO_5040352557" evidence="1">
    <location>
        <begin position="21"/>
        <end position="200"/>
    </location>
</feature>
<accession>A0A9P9WMV6</accession>
<sequence>MQLHHSLSLALSILRMAVRATSLPYLNVTAVTHAGGESVLQCWQLPSPFAVSASPGVANGSYAFLGAVANATLTVIPARSEGGRHYAQPQWVHFVTGLAHITLPTASDAAWIRGGKYGLLWAGDTPDRSRGGHSTYYWEESVTLALMMPDGEEPAHRVVRQGACLLEDLVGMAGLGVRDCVECDDLKGPQGGYGQVNTPI</sequence>
<gene>
    <name evidence="2" type="ORF">JX265_006444</name>
</gene>
<proteinExistence type="predicted"/>
<name>A0A9P9WMV6_9PEZI</name>
<dbReference type="AlphaFoldDB" id="A0A9P9WMV6"/>
<comment type="caution">
    <text evidence="2">The sequence shown here is derived from an EMBL/GenBank/DDBJ whole genome shotgun (WGS) entry which is preliminary data.</text>
</comment>
<keyword evidence="1" id="KW-0732">Signal</keyword>
<evidence type="ECO:0000256" key="1">
    <source>
        <dbReference type="SAM" id="SignalP"/>
    </source>
</evidence>
<organism evidence="2 3">
    <name type="scientific">Neoarthrinium moseri</name>
    <dbReference type="NCBI Taxonomy" id="1658444"/>
    <lineage>
        <taxon>Eukaryota</taxon>
        <taxon>Fungi</taxon>
        <taxon>Dikarya</taxon>
        <taxon>Ascomycota</taxon>
        <taxon>Pezizomycotina</taxon>
        <taxon>Sordariomycetes</taxon>
        <taxon>Xylariomycetidae</taxon>
        <taxon>Amphisphaeriales</taxon>
        <taxon>Apiosporaceae</taxon>
        <taxon>Neoarthrinium</taxon>
    </lineage>
</organism>
<reference evidence="2" key="1">
    <citation type="submission" date="2021-03" db="EMBL/GenBank/DDBJ databases">
        <title>Revisited historic fungal species revealed as producer of novel bioactive compounds through whole genome sequencing and comparative genomics.</title>
        <authorList>
            <person name="Vignolle G.A."/>
            <person name="Hochenegger N."/>
            <person name="Mach R.L."/>
            <person name="Mach-Aigner A.R."/>
            <person name="Javad Rahimi M."/>
            <person name="Salim K.A."/>
            <person name="Chan C.M."/>
            <person name="Lim L.B.L."/>
            <person name="Cai F."/>
            <person name="Druzhinina I.S."/>
            <person name="U'Ren J.M."/>
            <person name="Derntl C."/>
        </authorList>
    </citation>
    <scope>NUCLEOTIDE SEQUENCE</scope>
    <source>
        <strain evidence="2">TUCIM 5799</strain>
    </source>
</reference>
<feature type="signal peptide" evidence="1">
    <location>
        <begin position="1"/>
        <end position="20"/>
    </location>
</feature>
<protein>
    <submittedName>
        <fullName evidence="2">Uncharacterized protein</fullName>
    </submittedName>
</protein>
<dbReference type="EMBL" id="JAFIMR010000014">
    <property type="protein sequence ID" value="KAI1870274.1"/>
    <property type="molecule type" value="Genomic_DNA"/>
</dbReference>
<evidence type="ECO:0000313" key="2">
    <source>
        <dbReference type="EMBL" id="KAI1870274.1"/>
    </source>
</evidence>
<dbReference type="Proteomes" id="UP000829685">
    <property type="component" value="Unassembled WGS sequence"/>
</dbReference>